<name>A0A3B7LWM1_9GAMM</name>
<evidence type="ECO:0000259" key="2">
    <source>
        <dbReference type="Pfam" id="PF20441"/>
    </source>
</evidence>
<dbReference type="Pfam" id="PF03354">
    <property type="entry name" value="TerL_ATPase"/>
    <property type="match status" value="1"/>
</dbReference>
<dbReference type="InterPro" id="IPR005021">
    <property type="entry name" value="Terminase_largesu-like"/>
</dbReference>
<proteinExistence type="predicted"/>
<organism evidence="3 4">
    <name type="scientific">Acinetobacter chinensis</name>
    <dbReference type="NCBI Taxonomy" id="2004650"/>
    <lineage>
        <taxon>Bacteria</taxon>
        <taxon>Pseudomonadati</taxon>
        <taxon>Pseudomonadota</taxon>
        <taxon>Gammaproteobacteria</taxon>
        <taxon>Moraxellales</taxon>
        <taxon>Moraxellaceae</taxon>
        <taxon>Acinetobacter</taxon>
    </lineage>
</organism>
<feature type="domain" description="Terminase large subunit-like ATPase" evidence="1">
    <location>
        <begin position="68"/>
        <end position="207"/>
    </location>
</feature>
<sequence length="560" mass="62234">MDSAILNWTTACPDWEERIVKGRSLIPCKPLYQDVADVALKAFNALKVVDVMDSPEMGGIVRDWVTEFVAVIFGAYNTSTRRRLINEYFLLIPKKNTKSTIAAFIMLTAFILNSRRSAELIILAPTKEVAENSFNPIRDAIEADPELNEMMNISAHTKTITHIGTNAILKVVAADDKSTGGKKASWVLVDELHLFQTMSDAASMFREATGGLASRTEGCLLWLSTQSKEPPCGVFKSKLDYARDVRDGKIIDKKFLPLIYEFPQSMIDSEEYKDPENFHIPNPNYGASVDIEQLNDDYNKSKYAGEDDVKDFFAKRLNVQIGMNLRANRWAGADFWEEKERAFDLEYLIGNSECITIGFDGGGLDDLFSMYVIGRDKHYRSLWRGWSRSWLHPIAMDRRKSSKQLMEDFARKGDLVIVETIGEDVSQAGEIAKRIFDTGKMPEQGFGLDQLGMPSLLDGLLAAGIPQESMVAVPQGYKLSGYATTAERKLADGTFIPAEQGLVKWAVSNAKGKMSGNALMITKQESGKGKIDPVIAMFNAIALMSVNPEAAAQSLGVYFV</sequence>
<dbReference type="RefSeq" id="WP_087511764.1">
    <property type="nucleotide sequence ID" value="NZ_CP032134.1"/>
</dbReference>
<dbReference type="Gene3D" id="3.40.50.300">
    <property type="entry name" value="P-loop containing nucleotide triphosphate hydrolases"/>
    <property type="match status" value="1"/>
</dbReference>
<dbReference type="InterPro" id="IPR027417">
    <property type="entry name" value="P-loop_NTPase"/>
</dbReference>
<evidence type="ECO:0000313" key="4">
    <source>
        <dbReference type="Proteomes" id="UP000263753"/>
    </source>
</evidence>
<dbReference type="EMBL" id="CP032134">
    <property type="protein sequence ID" value="AXY57280.1"/>
    <property type="molecule type" value="Genomic_DNA"/>
</dbReference>
<feature type="domain" description="Terminase large subunit-like endonuclease" evidence="2">
    <location>
        <begin position="261"/>
        <end position="542"/>
    </location>
</feature>
<dbReference type="KEGG" id="achi:CDG60_12310"/>
<protein>
    <submittedName>
        <fullName evidence="3">Terminase large subunit</fullName>
    </submittedName>
</protein>
<reference evidence="4" key="1">
    <citation type="submission" date="2018-09" db="EMBL/GenBank/DDBJ databases">
        <title>The complete genome of Acinetobacter sp. strain WCHAc010005.</title>
        <authorList>
            <person name="Hu Y."/>
            <person name="Long H."/>
            <person name="Feng Y."/>
            <person name="Zong Z."/>
        </authorList>
    </citation>
    <scope>NUCLEOTIDE SEQUENCE [LARGE SCALE GENOMIC DNA]</scope>
    <source>
        <strain evidence="4">WCHAc010005</strain>
    </source>
</reference>
<accession>A0A3B7LWM1</accession>
<dbReference type="Proteomes" id="UP000263753">
    <property type="component" value="Chromosome"/>
</dbReference>
<dbReference type="PANTHER" id="PTHR41287:SF1">
    <property type="entry name" value="PROTEIN YMFN"/>
    <property type="match status" value="1"/>
</dbReference>
<dbReference type="PANTHER" id="PTHR41287">
    <property type="match status" value="1"/>
</dbReference>
<dbReference type="InterPro" id="IPR046462">
    <property type="entry name" value="TerL_nuclease"/>
</dbReference>
<dbReference type="AlphaFoldDB" id="A0A3B7LWM1"/>
<dbReference type="InterPro" id="IPR046461">
    <property type="entry name" value="TerL_ATPase"/>
</dbReference>
<gene>
    <name evidence="3" type="ORF">CDG60_12310</name>
</gene>
<dbReference type="Pfam" id="PF20441">
    <property type="entry name" value="TerL_nuclease"/>
    <property type="match status" value="1"/>
</dbReference>
<evidence type="ECO:0000259" key="1">
    <source>
        <dbReference type="Pfam" id="PF03354"/>
    </source>
</evidence>
<dbReference type="GO" id="GO:0004519">
    <property type="term" value="F:endonuclease activity"/>
    <property type="evidence" value="ECO:0007669"/>
    <property type="project" value="InterPro"/>
</dbReference>
<evidence type="ECO:0000313" key="3">
    <source>
        <dbReference type="EMBL" id="AXY57280.1"/>
    </source>
</evidence>